<dbReference type="SUPFAM" id="SSF51735">
    <property type="entry name" value="NAD(P)-binding Rossmann-fold domains"/>
    <property type="match status" value="1"/>
</dbReference>
<dbReference type="RefSeq" id="WP_373454370.1">
    <property type="nucleotide sequence ID" value="NZ_PZKG01000274.1"/>
</dbReference>
<dbReference type="Proteomes" id="UP000241010">
    <property type="component" value="Unassembled WGS sequence"/>
</dbReference>
<evidence type="ECO:0000313" key="2">
    <source>
        <dbReference type="Proteomes" id="UP000241010"/>
    </source>
</evidence>
<accession>A0A2T4JNR9</accession>
<protein>
    <submittedName>
        <fullName evidence="1">Nucleoside-diphosphate-sugar epimerase</fullName>
    </submittedName>
</protein>
<reference evidence="1 2" key="1">
    <citation type="submission" date="2018-03" db="EMBL/GenBank/DDBJ databases">
        <title>Cereibacter changlensis.</title>
        <authorList>
            <person name="Meyer T.E."/>
            <person name="Miller S."/>
            <person name="Lodha T."/>
            <person name="Gandham S."/>
            <person name="Chintalapati S."/>
            <person name="Chintalapati V.R."/>
        </authorList>
    </citation>
    <scope>NUCLEOTIDE SEQUENCE [LARGE SCALE GENOMIC DNA]</scope>
    <source>
        <strain evidence="1 2">JA139</strain>
    </source>
</reference>
<sequence length="97" mass="10635">VINIGSGQAYTIAAVAQLLAEAMNLPELAPEILGKARSGDIRNCFADIDKARRLLGFEPAFRLEDSLEEFVTWVGSMAVVDRGADMRRQLEERGLVT</sequence>
<proteinExistence type="predicted"/>
<comment type="caution">
    <text evidence="1">The sequence shown here is derived from an EMBL/GenBank/DDBJ whole genome shotgun (WGS) entry which is preliminary data.</text>
</comment>
<organism evidence="1 2">
    <name type="scientific">Cereibacter changlensis JA139</name>
    <dbReference type="NCBI Taxonomy" id="1188249"/>
    <lineage>
        <taxon>Bacteria</taxon>
        <taxon>Pseudomonadati</taxon>
        <taxon>Pseudomonadota</taxon>
        <taxon>Alphaproteobacteria</taxon>
        <taxon>Rhodobacterales</taxon>
        <taxon>Paracoccaceae</taxon>
        <taxon>Cereibacter</taxon>
    </lineage>
</organism>
<gene>
    <name evidence="1" type="ORF">C5F48_23095</name>
</gene>
<name>A0A2T4JNR9_9RHOB</name>
<feature type="non-terminal residue" evidence="1">
    <location>
        <position position="1"/>
    </location>
</feature>
<dbReference type="AlphaFoldDB" id="A0A2T4JNR9"/>
<keyword evidence="2" id="KW-1185">Reference proteome</keyword>
<evidence type="ECO:0000313" key="1">
    <source>
        <dbReference type="EMBL" id="PTE19407.1"/>
    </source>
</evidence>
<dbReference type="EMBL" id="PZKG01000274">
    <property type="protein sequence ID" value="PTE19407.1"/>
    <property type="molecule type" value="Genomic_DNA"/>
</dbReference>
<dbReference type="InterPro" id="IPR036291">
    <property type="entry name" value="NAD(P)-bd_dom_sf"/>
</dbReference>
<dbReference type="Gene3D" id="3.90.25.10">
    <property type="entry name" value="UDP-galactose 4-epimerase, domain 1"/>
    <property type="match status" value="1"/>
</dbReference>